<feature type="domain" description="Phospholipid/glycerol acyltransferase" evidence="4">
    <location>
        <begin position="35"/>
        <end position="154"/>
    </location>
</feature>
<dbReference type="Pfam" id="PF01553">
    <property type="entry name" value="Acyltransferase"/>
    <property type="match status" value="1"/>
</dbReference>
<reference evidence="5 6" key="1">
    <citation type="submission" date="2020-08" db="EMBL/GenBank/DDBJ databases">
        <title>Sequencing the genomes of 1000 actinobacteria strains.</title>
        <authorList>
            <person name="Klenk H.-P."/>
        </authorList>
    </citation>
    <scope>NUCLEOTIDE SEQUENCE [LARGE SCALE GENOMIC DNA]</scope>
    <source>
        <strain evidence="5 6">DSM 45258</strain>
    </source>
</reference>
<accession>A0A839RRA9</accession>
<dbReference type="EMBL" id="JACHWS010000003">
    <property type="protein sequence ID" value="MBB3038897.1"/>
    <property type="molecule type" value="Genomic_DNA"/>
</dbReference>
<keyword evidence="1 5" id="KW-0808">Transferase</keyword>
<evidence type="ECO:0000256" key="3">
    <source>
        <dbReference type="SAM" id="MobiDB-lite"/>
    </source>
</evidence>
<dbReference type="Proteomes" id="UP000567922">
    <property type="component" value="Unassembled WGS sequence"/>
</dbReference>
<dbReference type="GO" id="GO:0003841">
    <property type="term" value="F:1-acylglycerol-3-phosphate O-acyltransferase activity"/>
    <property type="evidence" value="ECO:0007669"/>
    <property type="project" value="UniProtKB-EC"/>
</dbReference>
<dbReference type="PANTHER" id="PTHR10434:SF11">
    <property type="entry name" value="1-ACYL-SN-GLYCEROL-3-PHOSPHATE ACYLTRANSFERASE"/>
    <property type="match status" value="1"/>
</dbReference>
<dbReference type="GO" id="GO:0005886">
    <property type="term" value="C:plasma membrane"/>
    <property type="evidence" value="ECO:0007669"/>
    <property type="project" value="TreeGrafter"/>
</dbReference>
<dbReference type="PANTHER" id="PTHR10434">
    <property type="entry name" value="1-ACYL-SN-GLYCEROL-3-PHOSPHATE ACYLTRANSFERASE"/>
    <property type="match status" value="1"/>
</dbReference>
<dbReference type="InterPro" id="IPR002123">
    <property type="entry name" value="Plipid/glycerol_acylTrfase"/>
</dbReference>
<dbReference type="SUPFAM" id="SSF69593">
    <property type="entry name" value="Glycerol-3-phosphate (1)-acyltransferase"/>
    <property type="match status" value="1"/>
</dbReference>
<dbReference type="RefSeq" id="WP_064439205.1">
    <property type="nucleotide sequence ID" value="NZ_BDDI01000004.1"/>
</dbReference>
<proteinExistence type="predicted"/>
<dbReference type="OrthoDB" id="9808424at2"/>
<evidence type="ECO:0000259" key="4">
    <source>
        <dbReference type="SMART" id="SM00563"/>
    </source>
</evidence>
<protein>
    <submittedName>
        <fullName evidence="5">1-acyl-sn-glycerol-3-phosphate acyltransferase</fullName>
        <ecNumber evidence="5">2.3.1.51</ecNumber>
    </submittedName>
</protein>
<sequence>MWYWTFKYILIGPLLYLIGRPTIEGAEHIPAKGGAILASNHLAVADSLYLPLMVRRRITFLAKSEYFTTPGIKGRLLKFFYAGSGQVPIDRTSGAAAEAALNTGRRILSEGKLLGLYPEGTRSPDGRLFKGKTGIARLALETGTPIIPVAMIGTEKMNPPGSKMWKPAKVRIRIGKPLDFSRFDGMRGTRFVERAITDEVLYELMNLSGQEYVDIYAATYKAEKAANKTKAGQASPVSPPAPKTDTQPGASAAAS</sequence>
<dbReference type="GO" id="GO:0006654">
    <property type="term" value="P:phosphatidic acid biosynthetic process"/>
    <property type="evidence" value="ECO:0007669"/>
    <property type="project" value="TreeGrafter"/>
</dbReference>
<gene>
    <name evidence="5" type="ORF">FHU29_003366</name>
</gene>
<keyword evidence="2 5" id="KW-0012">Acyltransferase</keyword>
<dbReference type="AlphaFoldDB" id="A0A839RRA9"/>
<dbReference type="CDD" id="cd07989">
    <property type="entry name" value="LPLAT_AGPAT-like"/>
    <property type="match status" value="1"/>
</dbReference>
<dbReference type="SMART" id="SM00563">
    <property type="entry name" value="PlsC"/>
    <property type="match status" value="1"/>
</dbReference>
<feature type="region of interest" description="Disordered" evidence="3">
    <location>
        <begin position="227"/>
        <end position="255"/>
    </location>
</feature>
<evidence type="ECO:0000313" key="5">
    <source>
        <dbReference type="EMBL" id="MBB3038897.1"/>
    </source>
</evidence>
<organism evidence="5 6">
    <name type="scientific">Hoyosella altamirensis</name>
    <dbReference type="NCBI Taxonomy" id="616997"/>
    <lineage>
        <taxon>Bacteria</taxon>
        <taxon>Bacillati</taxon>
        <taxon>Actinomycetota</taxon>
        <taxon>Actinomycetes</taxon>
        <taxon>Mycobacteriales</taxon>
        <taxon>Hoyosellaceae</taxon>
        <taxon>Hoyosella</taxon>
    </lineage>
</organism>
<feature type="compositionally biased region" description="Polar residues" evidence="3">
    <location>
        <begin position="244"/>
        <end position="255"/>
    </location>
</feature>
<evidence type="ECO:0000256" key="1">
    <source>
        <dbReference type="ARBA" id="ARBA00022679"/>
    </source>
</evidence>
<name>A0A839RRA9_9ACTN</name>
<evidence type="ECO:0000256" key="2">
    <source>
        <dbReference type="ARBA" id="ARBA00023315"/>
    </source>
</evidence>
<dbReference type="EC" id="2.3.1.51" evidence="5"/>
<comment type="caution">
    <text evidence="5">The sequence shown here is derived from an EMBL/GenBank/DDBJ whole genome shotgun (WGS) entry which is preliminary data.</text>
</comment>
<evidence type="ECO:0000313" key="6">
    <source>
        <dbReference type="Proteomes" id="UP000567922"/>
    </source>
</evidence>
<keyword evidence="6" id="KW-1185">Reference proteome</keyword>